<evidence type="ECO:0000259" key="1">
    <source>
        <dbReference type="Pfam" id="PF14690"/>
    </source>
</evidence>
<reference evidence="2 3" key="1">
    <citation type="submission" date="2022-11" db="EMBL/GenBank/DDBJ databases">
        <title>The First Case of Preauricular Fistular Abscess Caused by Peptoniphilus grossensis.</title>
        <authorList>
            <person name="Byun J.-H."/>
        </authorList>
    </citation>
    <scope>NUCLEOTIDE SEQUENCE [LARGE SCALE GENOMIC DNA]</scope>
    <source>
        <strain evidence="2 3">GYB008</strain>
    </source>
</reference>
<comment type="caution">
    <text evidence="2">The sequence shown here is derived from an EMBL/GenBank/DDBJ whole genome shotgun (WGS) entry which is preliminary data.</text>
</comment>
<dbReference type="Pfam" id="PF14690">
    <property type="entry name" value="Zn_ribbon_ISL3"/>
    <property type="match status" value="1"/>
</dbReference>
<dbReference type="Proteomes" id="UP001328425">
    <property type="component" value="Unassembled WGS sequence"/>
</dbReference>
<keyword evidence="3" id="KW-1185">Reference proteome</keyword>
<dbReference type="PANTHER" id="PTHR33498">
    <property type="entry name" value="TRANSPOSASE FOR INSERTION SEQUENCE ELEMENT IS1557"/>
    <property type="match status" value="1"/>
</dbReference>
<gene>
    <name evidence="2" type="ORF">PV361_04150</name>
</gene>
<dbReference type="PANTHER" id="PTHR33498:SF1">
    <property type="entry name" value="TRANSPOSASE FOR INSERTION SEQUENCE ELEMENT IS1557"/>
    <property type="match status" value="1"/>
</dbReference>
<evidence type="ECO:0000313" key="2">
    <source>
        <dbReference type="EMBL" id="MEF3317891.1"/>
    </source>
</evidence>
<dbReference type="EMBL" id="JARBCY010000027">
    <property type="protein sequence ID" value="MEF3317891.1"/>
    <property type="molecule type" value="Genomic_DNA"/>
</dbReference>
<dbReference type="InterPro" id="IPR029261">
    <property type="entry name" value="Transposase_Znf"/>
</dbReference>
<protein>
    <submittedName>
        <fullName evidence="2">Transposase family protein</fullName>
    </submittedName>
</protein>
<proteinExistence type="predicted"/>
<organism evidence="2 3">
    <name type="scientific">Peptoniphilus grossensis</name>
    <dbReference type="NCBI Taxonomy" id="1465756"/>
    <lineage>
        <taxon>Bacteria</taxon>
        <taxon>Bacillati</taxon>
        <taxon>Bacillota</taxon>
        <taxon>Tissierellia</taxon>
        <taxon>Tissierellales</taxon>
        <taxon>Peptoniphilaceae</taxon>
        <taxon>Peptoniphilus</taxon>
    </lineage>
</organism>
<sequence length="76" mass="8936">MAEGKEFVDIYASVKNMNNCPHCGSKKIWVHDHRIQKIKDTHIRGKRCLIHLKKTRYDCKSCGCRFERELDFIAKG</sequence>
<dbReference type="InterPro" id="IPR047951">
    <property type="entry name" value="Transpos_ISL3"/>
</dbReference>
<feature type="non-terminal residue" evidence="2">
    <location>
        <position position="76"/>
    </location>
</feature>
<accession>A0ABU7X9C3</accession>
<dbReference type="RefSeq" id="WP_332087076.1">
    <property type="nucleotide sequence ID" value="NZ_JARBCY010000027.1"/>
</dbReference>
<feature type="domain" description="Transposase IS204/IS1001/IS1096/IS1165 zinc-finger" evidence="1">
    <location>
        <begin position="20"/>
        <end position="62"/>
    </location>
</feature>
<name>A0ABU7X9C3_9FIRM</name>
<evidence type="ECO:0000313" key="3">
    <source>
        <dbReference type="Proteomes" id="UP001328425"/>
    </source>
</evidence>